<dbReference type="Gene3D" id="1.10.510.10">
    <property type="entry name" value="Transferase(Phosphotransferase) domain 1"/>
    <property type="match status" value="1"/>
</dbReference>
<evidence type="ECO:0000313" key="2">
    <source>
        <dbReference type="EMBL" id="VDK19942.1"/>
    </source>
</evidence>
<reference evidence="4" key="1">
    <citation type="submission" date="2017-02" db="UniProtKB">
        <authorList>
            <consortium name="WormBaseParasite"/>
        </authorList>
    </citation>
    <scope>IDENTIFICATION</scope>
</reference>
<accession>A0A0M3J4S7</accession>
<dbReference type="WBParaSite" id="ASIM_0000255001-mRNA-1">
    <property type="protein sequence ID" value="ASIM_0000255001-mRNA-1"/>
    <property type="gene ID" value="ASIM_0000255001"/>
</dbReference>
<evidence type="ECO:0000313" key="3">
    <source>
        <dbReference type="Proteomes" id="UP000267096"/>
    </source>
</evidence>
<feature type="compositionally biased region" description="Basic residues" evidence="1">
    <location>
        <begin position="184"/>
        <end position="197"/>
    </location>
</feature>
<dbReference type="Proteomes" id="UP000267096">
    <property type="component" value="Unassembled WGS sequence"/>
</dbReference>
<organism evidence="4">
    <name type="scientific">Anisakis simplex</name>
    <name type="common">Herring worm</name>
    <dbReference type="NCBI Taxonomy" id="6269"/>
    <lineage>
        <taxon>Eukaryota</taxon>
        <taxon>Metazoa</taxon>
        <taxon>Ecdysozoa</taxon>
        <taxon>Nematoda</taxon>
        <taxon>Chromadorea</taxon>
        <taxon>Rhabditida</taxon>
        <taxon>Spirurina</taxon>
        <taxon>Ascaridomorpha</taxon>
        <taxon>Ascaridoidea</taxon>
        <taxon>Anisakidae</taxon>
        <taxon>Anisakis</taxon>
        <taxon>Anisakis simplex complex</taxon>
    </lineage>
</organism>
<dbReference type="InterPro" id="IPR050235">
    <property type="entry name" value="CK1_Ser-Thr_kinase"/>
</dbReference>
<dbReference type="PANTHER" id="PTHR11909">
    <property type="entry name" value="CASEIN KINASE-RELATED"/>
    <property type="match status" value="1"/>
</dbReference>
<dbReference type="OrthoDB" id="5979581at2759"/>
<name>A0A0M3J4S7_ANISI</name>
<keyword evidence="3" id="KW-1185">Reference proteome</keyword>
<protein>
    <submittedName>
        <fullName evidence="4">Protein kinase domain-containing protein</fullName>
    </submittedName>
</protein>
<dbReference type="InterPro" id="IPR011009">
    <property type="entry name" value="Kinase-like_dom_sf"/>
</dbReference>
<feature type="region of interest" description="Disordered" evidence="1">
    <location>
        <begin position="149"/>
        <end position="197"/>
    </location>
</feature>
<reference evidence="2 3" key="2">
    <citation type="submission" date="2018-11" db="EMBL/GenBank/DDBJ databases">
        <authorList>
            <consortium name="Pathogen Informatics"/>
        </authorList>
    </citation>
    <scope>NUCLEOTIDE SEQUENCE [LARGE SCALE GENOMIC DNA]</scope>
</reference>
<dbReference type="EMBL" id="UYRR01003205">
    <property type="protein sequence ID" value="VDK19942.1"/>
    <property type="molecule type" value="Genomic_DNA"/>
</dbReference>
<sequence length="197" mass="23388">MRYCSPTVHDKKEQGRKDDIWSLIYMLIELHCGLPWQKEKDKKRLELTKMNISDEALLKNFPVEMHPILPHLRTLNCYNRPNYSMIHKCFLRLIKRLGIKYNDKFDWETDAQVEDLVRCISFIRLRTKVPEYEHAEEFFQSDPIRVSGAPPKWMDTKGGRTVEDLEEMMNKPLDIDRTRSSSKNSRRKSSKSSAIKK</sequence>
<evidence type="ECO:0000256" key="1">
    <source>
        <dbReference type="SAM" id="MobiDB-lite"/>
    </source>
</evidence>
<dbReference type="AlphaFoldDB" id="A0A0M3J4S7"/>
<evidence type="ECO:0000313" key="4">
    <source>
        <dbReference type="WBParaSite" id="ASIM_0000255001-mRNA-1"/>
    </source>
</evidence>
<feature type="compositionally biased region" description="Basic and acidic residues" evidence="1">
    <location>
        <begin position="154"/>
        <end position="163"/>
    </location>
</feature>
<dbReference type="SUPFAM" id="SSF56112">
    <property type="entry name" value="Protein kinase-like (PK-like)"/>
    <property type="match status" value="1"/>
</dbReference>
<proteinExistence type="predicted"/>
<gene>
    <name evidence="2" type="ORF">ASIM_LOCUS2413</name>
</gene>